<dbReference type="SUPFAM" id="SSF56672">
    <property type="entry name" value="DNA/RNA polymerases"/>
    <property type="match status" value="1"/>
</dbReference>
<reference evidence="1" key="1">
    <citation type="journal article" date="2023" name="Science">
        <title>Genome structures resolve the early diversification of teleost fishes.</title>
        <authorList>
            <person name="Parey E."/>
            <person name="Louis A."/>
            <person name="Montfort J."/>
            <person name="Bouchez O."/>
            <person name="Roques C."/>
            <person name="Iampietro C."/>
            <person name="Lluch J."/>
            <person name="Castinel A."/>
            <person name="Donnadieu C."/>
            <person name="Desvignes T."/>
            <person name="Floi Bucao C."/>
            <person name="Jouanno E."/>
            <person name="Wen M."/>
            <person name="Mejri S."/>
            <person name="Dirks R."/>
            <person name="Jansen H."/>
            <person name="Henkel C."/>
            <person name="Chen W.J."/>
            <person name="Zahm M."/>
            <person name="Cabau C."/>
            <person name="Klopp C."/>
            <person name="Thompson A.W."/>
            <person name="Robinson-Rechavi M."/>
            <person name="Braasch I."/>
            <person name="Lecointre G."/>
            <person name="Bobe J."/>
            <person name="Postlethwait J.H."/>
            <person name="Berthelot C."/>
            <person name="Roest Crollius H."/>
            <person name="Guiguen Y."/>
        </authorList>
    </citation>
    <scope>NUCLEOTIDE SEQUENCE</scope>
    <source>
        <strain evidence="1">NC1722</strain>
    </source>
</reference>
<dbReference type="PANTHER" id="PTHR24559">
    <property type="entry name" value="TRANSPOSON TY3-I GAG-POL POLYPROTEIN"/>
    <property type="match status" value="1"/>
</dbReference>
<organism evidence="1 2">
    <name type="scientific">Aldrovandia affinis</name>
    <dbReference type="NCBI Taxonomy" id="143900"/>
    <lineage>
        <taxon>Eukaryota</taxon>
        <taxon>Metazoa</taxon>
        <taxon>Chordata</taxon>
        <taxon>Craniata</taxon>
        <taxon>Vertebrata</taxon>
        <taxon>Euteleostomi</taxon>
        <taxon>Actinopterygii</taxon>
        <taxon>Neopterygii</taxon>
        <taxon>Teleostei</taxon>
        <taxon>Notacanthiformes</taxon>
        <taxon>Halosauridae</taxon>
        <taxon>Aldrovandia</taxon>
    </lineage>
</organism>
<dbReference type="InterPro" id="IPR043128">
    <property type="entry name" value="Rev_trsase/Diguanyl_cyclase"/>
</dbReference>
<protein>
    <recommendedName>
        <fullName evidence="3">Reverse transcriptase domain-containing protein</fullName>
    </recommendedName>
</protein>
<dbReference type="Proteomes" id="UP001221898">
    <property type="component" value="Unassembled WGS sequence"/>
</dbReference>
<proteinExistence type="predicted"/>
<gene>
    <name evidence="1" type="ORF">AAFF_G00386470</name>
</gene>
<dbReference type="EMBL" id="JAINUG010000071">
    <property type="protein sequence ID" value="KAJ8401416.1"/>
    <property type="molecule type" value="Genomic_DNA"/>
</dbReference>
<evidence type="ECO:0000313" key="1">
    <source>
        <dbReference type="EMBL" id="KAJ8401416.1"/>
    </source>
</evidence>
<evidence type="ECO:0000313" key="2">
    <source>
        <dbReference type="Proteomes" id="UP001221898"/>
    </source>
</evidence>
<dbReference type="Gene3D" id="3.10.10.10">
    <property type="entry name" value="HIV Type 1 Reverse Transcriptase, subunit A, domain 1"/>
    <property type="match status" value="1"/>
</dbReference>
<accession>A0AAD7SF51</accession>
<comment type="caution">
    <text evidence="1">The sequence shown here is derived from an EMBL/GenBank/DDBJ whole genome shotgun (WGS) entry which is preliminary data.</text>
</comment>
<sequence length="134" mass="14678">MGCGLVRGYLYPLPCINGALDFVSGSTWFSILDLSSYWQVLLSPLARPKMDPSPSAGDCGSSTHQLLGLCKRPATFERLMEKIQRLGLASACVVYLDDILVHAATYATALNNLCLVFQQIAKAHLCLKCSFFRC</sequence>
<dbReference type="PANTHER" id="PTHR24559:SF435">
    <property type="entry name" value="RIBONUCLEASE H"/>
    <property type="match status" value="1"/>
</dbReference>
<name>A0AAD7SF51_9TELE</name>
<evidence type="ECO:0008006" key="3">
    <source>
        <dbReference type="Google" id="ProtNLM"/>
    </source>
</evidence>
<dbReference type="InterPro" id="IPR043502">
    <property type="entry name" value="DNA/RNA_pol_sf"/>
</dbReference>
<keyword evidence="2" id="KW-1185">Reference proteome</keyword>
<dbReference type="Gene3D" id="3.30.70.270">
    <property type="match status" value="1"/>
</dbReference>
<dbReference type="AlphaFoldDB" id="A0AAD7SF51"/>
<dbReference type="InterPro" id="IPR053134">
    <property type="entry name" value="RNA-dir_DNA_polymerase"/>
</dbReference>